<accession>A0A7S1EX25</accession>
<organism evidence="3">
    <name type="scientific">Noctiluca scintillans</name>
    <name type="common">Sea sparkle</name>
    <name type="synonym">Red tide dinoflagellate</name>
    <dbReference type="NCBI Taxonomy" id="2966"/>
    <lineage>
        <taxon>Eukaryota</taxon>
        <taxon>Sar</taxon>
        <taxon>Alveolata</taxon>
        <taxon>Dinophyceae</taxon>
        <taxon>Noctilucales</taxon>
        <taxon>Noctilucaceae</taxon>
        <taxon>Noctiluca</taxon>
    </lineage>
</organism>
<proteinExistence type="predicted"/>
<feature type="compositionally biased region" description="Basic and acidic residues" evidence="1">
    <location>
        <begin position="21"/>
        <end position="32"/>
    </location>
</feature>
<protein>
    <submittedName>
        <fullName evidence="3">Uncharacterized protein</fullName>
    </submittedName>
</protein>
<feature type="transmembrane region" description="Helical" evidence="2">
    <location>
        <begin position="57"/>
        <end position="82"/>
    </location>
</feature>
<keyword evidence="2" id="KW-0812">Transmembrane</keyword>
<evidence type="ECO:0000256" key="1">
    <source>
        <dbReference type="SAM" id="MobiDB-lite"/>
    </source>
</evidence>
<feature type="region of interest" description="Disordered" evidence="1">
    <location>
        <begin position="1"/>
        <end position="42"/>
    </location>
</feature>
<sequence>MRLPLRGWNEGSASGPQHPAPVDHHTEQRSDAEAQGLPLPAGPRRKLKRVDLPHRKVLGIVVTACWAPWLVFTIVCVVFTGFYRFLPTLVWGSVCLAAIPLARSATQHWRRGHTGFFYVSVACLAALLLGSFAGYYNYYMRLDRYWEYEDRREYTNVAPDELAAGHMDASAIVFAAGAAPDATKLGSFHTTSHTYCVAPISIASLEVATEDVQYWAVGVDCCEDFDCPDVTNTSARAGLVLRNSTGLLEMTSREMYYFTEAMKAAKGLYSLTSADDLLFLKWCKDISTARDEWWTEAWVWLLWASLAMILVCLFVGILASFTGFEKIVAQQAY</sequence>
<reference evidence="3" key="1">
    <citation type="submission" date="2021-01" db="EMBL/GenBank/DDBJ databases">
        <authorList>
            <person name="Corre E."/>
            <person name="Pelletier E."/>
            <person name="Niang G."/>
            <person name="Scheremetjew M."/>
            <person name="Finn R."/>
            <person name="Kale V."/>
            <person name="Holt S."/>
            <person name="Cochrane G."/>
            <person name="Meng A."/>
            <person name="Brown T."/>
            <person name="Cohen L."/>
        </authorList>
    </citation>
    <scope>NUCLEOTIDE SEQUENCE</scope>
</reference>
<dbReference type="AlphaFoldDB" id="A0A7S1EX25"/>
<evidence type="ECO:0000256" key="2">
    <source>
        <dbReference type="SAM" id="Phobius"/>
    </source>
</evidence>
<keyword evidence="2" id="KW-0472">Membrane</keyword>
<gene>
    <name evidence="3" type="ORF">NSCI0253_LOCUS3403</name>
</gene>
<keyword evidence="2" id="KW-1133">Transmembrane helix</keyword>
<feature type="transmembrane region" description="Helical" evidence="2">
    <location>
        <begin position="117"/>
        <end position="138"/>
    </location>
</feature>
<dbReference type="EMBL" id="HBFQ01004894">
    <property type="protein sequence ID" value="CAD8829057.1"/>
    <property type="molecule type" value="Transcribed_RNA"/>
</dbReference>
<name>A0A7S1EX25_NOCSC</name>
<feature type="transmembrane region" description="Helical" evidence="2">
    <location>
        <begin position="297"/>
        <end position="321"/>
    </location>
</feature>
<evidence type="ECO:0000313" key="3">
    <source>
        <dbReference type="EMBL" id="CAD8829057.1"/>
    </source>
</evidence>